<comment type="caution">
    <text evidence="2">The sequence shown here is derived from an EMBL/GenBank/DDBJ whole genome shotgun (WGS) entry which is preliminary data.</text>
</comment>
<keyword evidence="1" id="KW-0472">Membrane</keyword>
<dbReference type="GO" id="GO:0051213">
    <property type="term" value="F:dioxygenase activity"/>
    <property type="evidence" value="ECO:0007669"/>
    <property type="project" value="UniProtKB-KW"/>
</dbReference>
<protein>
    <submittedName>
        <fullName evidence="2">Aromatic ring-opening dioxygenase LigA</fullName>
    </submittedName>
</protein>
<keyword evidence="2" id="KW-0560">Oxidoreductase</keyword>
<feature type="transmembrane region" description="Helical" evidence="1">
    <location>
        <begin position="124"/>
        <end position="145"/>
    </location>
</feature>
<sequence>MTAVKPIKITGIASLVLAIVFVLAGAVTWGMVTSQLRAENINVPGDSSLLPGARVQGPVSAYAQAQIINEHALKATGGKTYAELGKLATEAEKAGDADAAAEYQKQRATIMNASFLRASLFTSVVAYGVALLVIGLGFFIGLVGWSQLSIAKAVEARTEPAVE</sequence>
<dbReference type="OrthoDB" id="5243687at2"/>
<evidence type="ECO:0000313" key="3">
    <source>
        <dbReference type="Proteomes" id="UP000216300"/>
    </source>
</evidence>
<proteinExistence type="predicted"/>
<dbReference type="AlphaFoldDB" id="A0A255EHE5"/>
<evidence type="ECO:0000313" key="2">
    <source>
        <dbReference type="EMBL" id="OYN90969.1"/>
    </source>
</evidence>
<gene>
    <name evidence="2" type="ORF">CGZ91_05685</name>
</gene>
<dbReference type="EMBL" id="NMVJ01000006">
    <property type="protein sequence ID" value="OYN90969.1"/>
    <property type="molecule type" value="Genomic_DNA"/>
</dbReference>
<keyword evidence="3" id="KW-1185">Reference proteome</keyword>
<accession>A0A255EHE5</accession>
<dbReference type="Proteomes" id="UP000216300">
    <property type="component" value="Unassembled WGS sequence"/>
</dbReference>
<name>A0A255EHE5_9ACTN</name>
<dbReference type="RefSeq" id="WP_094453327.1">
    <property type="nucleotide sequence ID" value="NZ_NMVJ01000006.1"/>
</dbReference>
<keyword evidence="1" id="KW-1133">Transmembrane helix</keyword>
<keyword evidence="2" id="KW-0223">Dioxygenase</keyword>
<reference evidence="2 3" key="1">
    <citation type="submission" date="2017-07" db="EMBL/GenBank/DDBJ databases">
        <title>Draft whole genome sequences of clinical Proprionibacteriaceae strains.</title>
        <authorList>
            <person name="Bernier A.-M."/>
            <person name="Bernard K."/>
            <person name="Domingo M.-C."/>
        </authorList>
    </citation>
    <scope>NUCLEOTIDE SEQUENCE [LARGE SCALE GENOMIC DNA]</scope>
    <source>
        <strain evidence="2 3">NML 150081</strain>
    </source>
</reference>
<keyword evidence="1" id="KW-0812">Transmembrane</keyword>
<evidence type="ECO:0000256" key="1">
    <source>
        <dbReference type="SAM" id="Phobius"/>
    </source>
</evidence>
<organism evidence="2 3">
    <name type="scientific">Parenemella sanctibonifatiensis</name>
    <dbReference type="NCBI Taxonomy" id="2016505"/>
    <lineage>
        <taxon>Bacteria</taxon>
        <taxon>Bacillati</taxon>
        <taxon>Actinomycetota</taxon>
        <taxon>Actinomycetes</taxon>
        <taxon>Propionibacteriales</taxon>
        <taxon>Propionibacteriaceae</taxon>
        <taxon>Parenemella</taxon>
    </lineage>
</organism>
<feature type="transmembrane region" description="Helical" evidence="1">
    <location>
        <begin position="12"/>
        <end position="32"/>
    </location>
</feature>